<name>A0A1I1AKE4_9CELL</name>
<feature type="transmembrane region" description="Helical" evidence="2">
    <location>
        <begin position="314"/>
        <end position="331"/>
    </location>
</feature>
<feature type="transmembrane region" description="Helical" evidence="2">
    <location>
        <begin position="217"/>
        <end position="235"/>
    </location>
</feature>
<accession>A0A1I1AKE4</accession>
<feature type="transmembrane region" description="Helical" evidence="2">
    <location>
        <begin position="161"/>
        <end position="182"/>
    </location>
</feature>
<evidence type="ECO:0008006" key="5">
    <source>
        <dbReference type="Google" id="ProtNLM"/>
    </source>
</evidence>
<reference evidence="3 4" key="1">
    <citation type="submission" date="2016-10" db="EMBL/GenBank/DDBJ databases">
        <authorList>
            <person name="de Groot N.N."/>
        </authorList>
    </citation>
    <scope>NUCLEOTIDE SEQUENCE [LARGE SCALE GENOMIC DNA]</scope>
    <source>
        <strain evidence="3 4">CGMCC 4.6945</strain>
    </source>
</reference>
<organism evidence="3 4">
    <name type="scientific">Cellulomonas marina</name>
    <dbReference type="NCBI Taxonomy" id="988821"/>
    <lineage>
        <taxon>Bacteria</taxon>
        <taxon>Bacillati</taxon>
        <taxon>Actinomycetota</taxon>
        <taxon>Actinomycetes</taxon>
        <taxon>Micrococcales</taxon>
        <taxon>Cellulomonadaceae</taxon>
        <taxon>Cellulomonas</taxon>
    </lineage>
</organism>
<evidence type="ECO:0000313" key="4">
    <source>
        <dbReference type="Proteomes" id="UP000199012"/>
    </source>
</evidence>
<evidence type="ECO:0000256" key="2">
    <source>
        <dbReference type="SAM" id="Phobius"/>
    </source>
</evidence>
<feature type="transmembrane region" description="Helical" evidence="2">
    <location>
        <begin position="255"/>
        <end position="273"/>
    </location>
</feature>
<feature type="transmembrane region" description="Helical" evidence="2">
    <location>
        <begin position="60"/>
        <end position="83"/>
    </location>
</feature>
<dbReference type="RefSeq" id="WP_090034639.1">
    <property type="nucleotide sequence ID" value="NZ_BONM01000027.1"/>
</dbReference>
<proteinExistence type="predicted"/>
<dbReference type="OrthoDB" id="1550602at2"/>
<keyword evidence="4" id="KW-1185">Reference proteome</keyword>
<protein>
    <recommendedName>
        <fullName evidence="5">DoxX protein</fullName>
    </recommendedName>
</protein>
<gene>
    <name evidence="3" type="ORF">SAMN05421867_11950</name>
</gene>
<keyword evidence="2" id="KW-1133">Transmembrane helix</keyword>
<feature type="region of interest" description="Disordered" evidence="1">
    <location>
        <begin position="1"/>
        <end position="20"/>
    </location>
</feature>
<evidence type="ECO:0000256" key="1">
    <source>
        <dbReference type="SAM" id="MobiDB-lite"/>
    </source>
</evidence>
<dbReference type="EMBL" id="FOKA01000019">
    <property type="protein sequence ID" value="SFB38511.1"/>
    <property type="molecule type" value="Genomic_DNA"/>
</dbReference>
<feature type="transmembrane region" description="Helical" evidence="2">
    <location>
        <begin position="136"/>
        <end position="154"/>
    </location>
</feature>
<keyword evidence="2" id="KW-0472">Membrane</keyword>
<dbReference type="Proteomes" id="UP000199012">
    <property type="component" value="Unassembled WGS sequence"/>
</dbReference>
<sequence length="377" mass="39445">MTRPTDHLRPTTGPTAHRTAGRRVRRTLGATALLVALTALPASAHERWFSENQPGGEWSFFLRPLPLALTALVVVVALAWRWAARLLPRPELRVLAPVGRLTPYVPRLLAVHLGVSLLAFAVTGRFLAPSTHLDDVPGGAFAGVVEAAIGIWLISGVRLRAAALLVALLGPATAVTSGPVALLEAADVVGIAAFLAVLPPSDAAFGRVEADARRERWALLLLRLGVATALVTLAFSEKFTNPALARETLEQFPQLDVFALVGLQVPVDVFIVVAGTVELLFGALVLSGAIPQVAVLVAMVPFNATLLLFGTTEAIGHLPVYGVFLTLLAYGSDPRTAAAVPWLPAPADLRAALSSGAAGLRGLRPATAARALVGATR</sequence>
<dbReference type="AlphaFoldDB" id="A0A1I1AKE4"/>
<keyword evidence="2" id="KW-0812">Transmembrane</keyword>
<evidence type="ECO:0000313" key="3">
    <source>
        <dbReference type="EMBL" id="SFB38511.1"/>
    </source>
</evidence>
<feature type="transmembrane region" description="Helical" evidence="2">
    <location>
        <begin position="280"/>
        <end position="302"/>
    </location>
</feature>
<feature type="transmembrane region" description="Helical" evidence="2">
    <location>
        <begin position="104"/>
        <end position="124"/>
    </location>
</feature>
<feature type="transmembrane region" description="Helical" evidence="2">
    <location>
        <begin position="188"/>
        <end position="205"/>
    </location>
</feature>